<organism evidence="3 4">
    <name type="scientific">Streptomyces glebosus</name>
    <dbReference type="NCBI Taxonomy" id="249580"/>
    <lineage>
        <taxon>Bacteria</taxon>
        <taxon>Bacillati</taxon>
        <taxon>Actinomycetota</taxon>
        <taxon>Actinomycetes</taxon>
        <taxon>Kitasatosporales</taxon>
        <taxon>Streptomycetaceae</taxon>
        <taxon>Streptomyces</taxon>
    </lineage>
</organism>
<dbReference type="Gene3D" id="2.40.10.10">
    <property type="entry name" value="Trypsin-like serine proteases"/>
    <property type="match status" value="2"/>
</dbReference>
<dbReference type="AlphaFoldDB" id="A0A640SRY3"/>
<dbReference type="Proteomes" id="UP000430079">
    <property type="component" value="Unassembled WGS sequence"/>
</dbReference>
<gene>
    <name evidence="3" type="ORF">Sgleb_09130</name>
</gene>
<feature type="compositionally biased region" description="Basic and acidic residues" evidence="2">
    <location>
        <begin position="20"/>
        <end position="30"/>
    </location>
</feature>
<name>A0A640SRY3_9ACTN</name>
<proteinExistence type="predicted"/>
<protein>
    <recommendedName>
        <fullName evidence="5">Peptidase S1 domain-containing protein</fullName>
    </recommendedName>
</protein>
<dbReference type="InterPro" id="IPR009003">
    <property type="entry name" value="Peptidase_S1_PA"/>
</dbReference>
<keyword evidence="1" id="KW-0732">Signal</keyword>
<comment type="caution">
    <text evidence="3">The sequence shown here is derived from an EMBL/GenBank/DDBJ whole genome shotgun (WGS) entry which is preliminary data.</text>
</comment>
<reference evidence="3 4" key="1">
    <citation type="submission" date="2019-12" db="EMBL/GenBank/DDBJ databases">
        <title>Whole genome shotgun sequence of Streptomyces hygroscopicus subsp. glebosus NBRC 13786.</title>
        <authorList>
            <person name="Ichikawa N."/>
            <person name="Kimura A."/>
            <person name="Kitahashi Y."/>
            <person name="Komaki H."/>
            <person name="Tamura T."/>
        </authorList>
    </citation>
    <scope>NUCLEOTIDE SEQUENCE [LARGE SCALE GENOMIC DNA]</scope>
    <source>
        <strain evidence="3 4">NBRC 13786</strain>
    </source>
</reference>
<accession>A0A640SRY3</accession>
<evidence type="ECO:0008006" key="5">
    <source>
        <dbReference type="Google" id="ProtNLM"/>
    </source>
</evidence>
<evidence type="ECO:0000256" key="1">
    <source>
        <dbReference type="ARBA" id="ARBA00022729"/>
    </source>
</evidence>
<feature type="region of interest" description="Disordered" evidence="2">
    <location>
        <begin position="371"/>
        <end position="400"/>
    </location>
</feature>
<keyword evidence="4" id="KW-1185">Reference proteome</keyword>
<dbReference type="InterPro" id="IPR050966">
    <property type="entry name" value="Glutamyl_endopeptidase"/>
</dbReference>
<dbReference type="InterPro" id="IPR043504">
    <property type="entry name" value="Peptidase_S1_PA_chymotrypsin"/>
</dbReference>
<evidence type="ECO:0000313" key="3">
    <source>
        <dbReference type="EMBL" id="GFE12866.1"/>
    </source>
</evidence>
<evidence type="ECO:0000313" key="4">
    <source>
        <dbReference type="Proteomes" id="UP000430079"/>
    </source>
</evidence>
<dbReference type="EMBL" id="BLIO01000001">
    <property type="protein sequence ID" value="GFE12866.1"/>
    <property type="molecule type" value="Genomic_DNA"/>
</dbReference>
<feature type="compositionally biased region" description="Low complexity" evidence="2">
    <location>
        <begin position="36"/>
        <end position="45"/>
    </location>
</feature>
<dbReference type="SUPFAM" id="SSF50494">
    <property type="entry name" value="Trypsin-like serine proteases"/>
    <property type="match status" value="1"/>
</dbReference>
<evidence type="ECO:0000256" key="2">
    <source>
        <dbReference type="SAM" id="MobiDB-lite"/>
    </source>
</evidence>
<dbReference type="Pfam" id="PF13365">
    <property type="entry name" value="Trypsin_2"/>
    <property type="match status" value="1"/>
</dbReference>
<dbReference type="PANTHER" id="PTHR15462">
    <property type="entry name" value="SERINE PROTEASE"/>
    <property type="match status" value="1"/>
</dbReference>
<feature type="region of interest" description="Disordered" evidence="2">
    <location>
        <begin position="1"/>
        <end position="45"/>
    </location>
</feature>
<sequence length="400" mass="40851">MKCLDPVPTPASKGVSPADAGRRRLVETSERGTVPADSAGGAAEDAGVPAAGVCPGPGGPACTGRGRDGVPLRVTLALGVLTVVVGSTVLALSSPSRDPFLAPGDTATGSYSANRADGDQAAAAVLAGPYQERPGPQVAAARHDSVMASPLSRSRPLLAAPAAPSPAIGALFSPDDEGKPVHHCTASVVQSPAGDLIATAAHCVHDDGFRTRLVFAPGLHDGIAPYGLWVPTRIHVDPRWIRDRDPDHDVAFLRVRRAGRTGGRIADVTGAEHIRFDTPAGRPAQLTGYPEDRDIPVSCRHTADAQGPAQLRFSCPGFPNGTSGGPMLTDLDPATGTGALIGVIGGLDEGGDDLVSYSSRFGPDVAALYRRATAQPGPRPPQAGTRAVASGVRPRAAPRS</sequence>